<comment type="similarity">
    <text evidence="2">Belongs to the peptidase S1 family. CLIP subfamily.</text>
</comment>
<evidence type="ECO:0000256" key="2">
    <source>
        <dbReference type="ARBA" id="ARBA00024195"/>
    </source>
</evidence>
<dbReference type="EMBL" id="MUJZ01045961">
    <property type="protein sequence ID" value="OTF74663.1"/>
    <property type="molecule type" value="Genomic_DNA"/>
</dbReference>
<dbReference type="PROSITE" id="PS50240">
    <property type="entry name" value="TRYPSIN_DOM"/>
    <property type="match status" value="1"/>
</dbReference>
<reference evidence="4 5" key="1">
    <citation type="submission" date="2017-03" db="EMBL/GenBank/DDBJ databases">
        <title>Genome Survey of Euroglyphus maynei.</title>
        <authorList>
            <person name="Arlian L.G."/>
            <person name="Morgan M.S."/>
            <person name="Rider S.D."/>
        </authorList>
    </citation>
    <scope>NUCLEOTIDE SEQUENCE [LARGE SCALE GENOMIC DNA]</scope>
    <source>
        <strain evidence="4">Arlian Lab</strain>
        <tissue evidence="4">Whole body</tissue>
    </source>
</reference>
<feature type="non-terminal residue" evidence="4">
    <location>
        <position position="1"/>
    </location>
</feature>
<comment type="caution">
    <text evidence="4">The sequence shown here is derived from an EMBL/GenBank/DDBJ whole genome shotgun (WGS) entry which is preliminary data.</text>
</comment>
<sequence>VHEKYRPKRNGISPHDIAIIKLYEPITFDRYIRPVPLPNPSDYHSKFCYTLGYGKEKSHRRSTDLRQIKLPMIEPHLCEKISQSKFIRRHQLCAGYLQYQDLSYWLSPKIVSKGDSGGALMCRLKLANGTRGYVLIGLATGGKRPKWFKRADSLYISYFADIKYHLKWIRSHSEISESIVSLHNE</sequence>
<accession>A0A1Y3B427</accession>
<organism evidence="4 5">
    <name type="scientific">Euroglyphus maynei</name>
    <name type="common">Mayne's house dust mite</name>
    <dbReference type="NCBI Taxonomy" id="6958"/>
    <lineage>
        <taxon>Eukaryota</taxon>
        <taxon>Metazoa</taxon>
        <taxon>Ecdysozoa</taxon>
        <taxon>Arthropoda</taxon>
        <taxon>Chelicerata</taxon>
        <taxon>Arachnida</taxon>
        <taxon>Acari</taxon>
        <taxon>Acariformes</taxon>
        <taxon>Sarcoptiformes</taxon>
        <taxon>Astigmata</taxon>
        <taxon>Psoroptidia</taxon>
        <taxon>Analgoidea</taxon>
        <taxon>Pyroglyphidae</taxon>
        <taxon>Pyroglyphinae</taxon>
        <taxon>Euroglyphus</taxon>
    </lineage>
</organism>
<name>A0A1Y3B427_EURMA</name>
<dbReference type="InterPro" id="IPR051487">
    <property type="entry name" value="Ser/Thr_Proteases_Immune/Dev"/>
</dbReference>
<keyword evidence="4" id="KW-0378">Hydrolase</keyword>
<dbReference type="PANTHER" id="PTHR24256">
    <property type="entry name" value="TRYPTASE-RELATED"/>
    <property type="match status" value="1"/>
</dbReference>
<keyword evidence="1" id="KW-1015">Disulfide bond</keyword>
<evidence type="ECO:0000259" key="3">
    <source>
        <dbReference type="PROSITE" id="PS50240"/>
    </source>
</evidence>
<dbReference type="AlphaFoldDB" id="A0A1Y3B427"/>
<dbReference type="OrthoDB" id="6503465at2759"/>
<dbReference type="SUPFAM" id="SSF50494">
    <property type="entry name" value="Trypsin-like serine proteases"/>
    <property type="match status" value="1"/>
</dbReference>
<dbReference type="InterPro" id="IPR043504">
    <property type="entry name" value="Peptidase_S1_PA_chymotrypsin"/>
</dbReference>
<protein>
    <submittedName>
        <fullName evidence="4">Trypsin-like serine protease</fullName>
    </submittedName>
</protein>
<evidence type="ECO:0000313" key="4">
    <source>
        <dbReference type="EMBL" id="OTF74663.1"/>
    </source>
</evidence>
<feature type="domain" description="Peptidase S1" evidence="3">
    <location>
        <begin position="1"/>
        <end position="174"/>
    </location>
</feature>
<evidence type="ECO:0000313" key="5">
    <source>
        <dbReference type="Proteomes" id="UP000194236"/>
    </source>
</evidence>
<evidence type="ECO:0000256" key="1">
    <source>
        <dbReference type="ARBA" id="ARBA00023157"/>
    </source>
</evidence>
<proteinExistence type="inferred from homology"/>
<dbReference type="Proteomes" id="UP000194236">
    <property type="component" value="Unassembled WGS sequence"/>
</dbReference>
<dbReference type="Gene3D" id="2.40.10.10">
    <property type="entry name" value="Trypsin-like serine proteases"/>
    <property type="match status" value="1"/>
</dbReference>
<dbReference type="SMART" id="SM00020">
    <property type="entry name" value="Tryp_SPc"/>
    <property type="match status" value="1"/>
</dbReference>
<gene>
    <name evidence="4" type="ORF">BLA29_006422</name>
</gene>
<keyword evidence="5" id="KW-1185">Reference proteome</keyword>
<dbReference type="GO" id="GO:0004252">
    <property type="term" value="F:serine-type endopeptidase activity"/>
    <property type="evidence" value="ECO:0007669"/>
    <property type="project" value="InterPro"/>
</dbReference>
<keyword evidence="4" id="KW-0645">Protease</keyword>
<dbReference type="GO" id="GO:0006508">
    <property type="term" value="P:proteolysis"/>
    <property type="evidence" value="ECO:0007669"/>
    <property type="project" value="UniProtKB-KW"/>
</dbReference>
<dbReference type="Pfam" id="PF00089">
    <property type="entry name" value="Trypsin"/>
    <property type="match status" value="1"/>
</dbReference>
<dbReference type="InterPro" id="IPR001254">
    <property type="entry name" value="Trypsin_dom"/>
</dbReference>
<dbReference type="InterPro" id="IPR009003">
    <property type="entry name" value="Peptidase_S1_PA"/>
</dbReference>